<dbReference type="EMBL" id="LK932534">
    <property type="protein sequence ID" value="CDS90178.1"/>
    <property type="molecule type" value="Genomic_DNA"/>
</dbReference>
<dbReference type="RefSeq" id="WP_021367413.1">
    <property type="nucleotide sequence ID" value="NZ_BBYB01000267.1"/>
</dbReference>
<reference evidence="3" key="1">
    <citation type="submission" date="2014-07" db="EMBL/GenBank/DDBJ databases">
        <authorList>
            <person name="Monot Marc"/>
        </authorList>
    </citation>
    <scope>NUCLEOTIDE SEQUENCE</scope>
    <source>
        <strain evidence="3">7032989</strain>
        <strain evidence="2">7032994</strain>
    </source>
</reference>
<proteinExistence type="predicted"/>
<dbReference type="EMBL" id="LK932419">
    <property type="protein sequence ID" value="CDS90380.1"/>
    <property type="molecule type" value="Genomic_DNA"/>
</dbReference>
<evidence type="ECO:0000313" key="3">
    <source>
        <dbReference type="EMBL" id="CDS93284.1"/>
    </source>
</evidence>
<protein>
    <submittedName>
        <fullName evidence="3">Uncharacterized protein</fullName>
    </submittedName>
</protein>
<dbReference type="EMBL" id="LK932773">
    <property type="protein sequence ID" value="CDS93284.1"/>
    <property type="molecule type" value="Genomic_DNA"/>
</dbReference>
<evidence type="ECO:0000313" key="1">
    <source>
        <dbReference type="EMBL" id="CDS90178.1"/>
    </source>
</evidence>
<dbReference type="Pfam" id="PF21983">
    <property type="entry name" value="NikA-like"/>
    <property type="match status" value="1"/>
</dbReference>
<gene>
    <name evidence="3" type="ORF">BN1095_1300127</name>
    <name evidence="1" type="ORF">BN1096_790081</name>
    <name evidence="2" type="ORF">BN1097_790081</name>
</gene>
<accession>A0A069AND1</accession>
<sequence length="63" mass="7375">MTNFIEDNKDECIRFRVSKKQKELIKSMAKDSNLSMTRFLLELLELARTDKNILEKLGGNKVE</sequence>
<organism evidence="3">
    <name type="scientific">Clostridioides difficile</name>
    <name type="common">Peptoclostridium difficile</name>
    <dbReference type="NCBI Taxonomy" id="1496"/>
    <lineage>
        <taxon>Bacteria</taxon>
        <taxon>Bacillati</taxon>
        <taxon>Bacillota</taxon>
        <taxon>Clostridia</taxon>
        <taxon>Peptostreptococcales</taxon>
        <taxon>Peptostreptococcaceae</taxon>
        <taxon>Clostridioides</taxon>
    </lineage>
</organism>
<evidence type="ECO:0000313" key="2">
    <source>
        <dbReference type="EMBL" id="CDS90380.1"/>
    </source>
</evidence>
<name>A0A069AND1_CLODI</name>
<dbReference type="InterPro" id="IPR053842">
    <property type="entry name" value="NikA-like"/>
</dbReference>
<dbReference type="AlphaFoldDB" id="A0A069AND1"/>